<proteinExistence type="predicted"/>
<organism evidence="2 3">
    <name type="scientific">Euroglyphus maynei</name>
    <name type="common">Mayne's house dust mite</name>
    <dbReference type="NCBI Taxonomy" id="6958"/>
    <lineage>
        <taxon>Eukaryota</taxon>
        <taxon>Metazoa</taxon>
        <taxon>Ecdysozoa</taxon>
        <taxon>Arthropoda</taxon>
        <taxon>Chelicerata</taxon>
        <taxon>Arachnida</taxon>
        <taxon>Acari</taxon>
        <taxon>Acariformes</taxon>
        <taxon>Sarcoptiformes</taxon>
        <taxon>Astigmata</taxon>
        <taxon>Psoroptidia</taxon>
        <taxon>Analgoidea</taxon>
        <taxon>Pyroglyphidae</taxon>
        <taxon>Pyroglyphinae</taxon>
        <taxon>Euroglyphus</taxon>
    </lineage>
</organism>
<evidence type="ECO:0000256" key="1">
    <source>
        <dbReference type="SAM" id="MobiDB-lite"/>
    </source>
</evidence>
<protein>
    <submittedName>
        <fullName evidence="2">Uncharacterized protein</fullName>
    </submittedName>
</protein>
<reference evidence="2 3" key="1">
    <citation type="submission" date="2017-03" db="EMBL/GenBank/DDBJ databases">
        <title>Genome Survey of Euroglyphus maynei.</title>
        <authorList>
            <person name="Arlian L.G."/>
            <person name="Morgan M.S."/>
            <person name="Rider S.D."/>
        </authorList>
    </citation>
    <scope>NUCLEOTIDE SEQUENCE [LARGE SCALE GENOMIC DNA]</scope>
    <source>
        <strain evidence="2">Arlian Lab</strain>
        <tissue evidence="2">Whole body</tissue>
    </source>
</reference>
<dbReference type="AlphaFoldDB" id="A0A1Y3AV05"/>
<feature type="compositionally biased region" description="Low complexity" evidence="1">
    <location>
        <begin position="84"/>
        <end position="93"/>
    </location>
</feature>
<dbReference type="Proteomes" id="UP000194236">
    <property type="component" value="Unassembled WGS sequence"/>
</dbReference>
<feature type="compositionally biased region" description="Acidic residues" evidence="1">
    <location>
        <begin position="53"/>
        <end position="66"/>
    </location>
</feature>
<feature type="compositionally biased region" description="Polar residues" evidence="1">
    <location>
        <begin position="72"/>
        <end position="82"/>
    </location>
</feature>
<keyword evidence="3" id="KW-1185">Reference proteome</keyword>
<feature type="region of interest" description="Disordered" evidence="1">
    <location>
        <begin position="35"/>
        <end position="93"/>
    </location>
</feature>
<accession>A0A1Y3AV05</accession>
<sequence length="93" mass="10197">MIISYQNLLKSAGISPDKLLIDPTIPDRWQKRPLKYSKPMRNPHVITSKQIPDDDDIVSSDDDEAVNETAKNKASNQNSNILLSAATSSASSS</sequence>
<feature type="non-terminal residue" evidence="2">
    <location>
        <position position="93"/>
    </location>
</feature>
<evidence type="ECO:0000313" key="2">
    <source>
        <dbReference type="EMBL" id="OTF71628.1"/>
    </source>
</evidence>
<name>A0A1Y3AV05_EURMA</name>
<evidence type="ECO:0000313" key="3">
    <source>
        <dbReference type="Proteomes" id="UP000194236"/>
    </source>
</evidence>
<dbReference type="EMBL" id="MUJZ01060019">
    <property type="protein sequence ID" value="OTF71628.1"/>
    <property type="molecule type" value="Genomic_DNA"/>
</dbReference>
<gene>
    <name evidence="2" type="ORF">BLA29_014035</name>
</gene>
<comment type="caution">
    <text evidence="2">The sequence shown here is derived from an EMBL/GenBank/DDBJ whole genome shotgun (WGS) entry which is preliminary data.</text>
</comment>